<protein>
    <recommendedName>
        <fullName evidence="4">t-SNARE coiled-coil homology domain-containing protein</fullName>
    </recommendedName>
</protein>
<evidence type="ECO:0008006" key="4">
    <source>
        <dbReference type="Google" id="ProtNLM"/>
    </source>
</evidence>
<name>A0ABU6XJ38_9FABA</name>
<accession>A0ABU6XJ38</accession>
<sequence length="118" mass="13403">MLMMGRGQRDKMLGLGWKLRWRWWFSSWVGLRVRGQRDKRLGLGWGNDKEKCSSLRRSGYAGSSASASSSHTGLADPKVVDLREQVQNLTQSLQSQGHMLQQQIDEVKTPRDTLAQMA</sequence>
<gene>
    <name evidence="2" type="ORF">PIB30_062646</name>
</gene>
<feature type="region of interest" description="Disordered" evidence="1">
    <location>
        <begin position="46"/>
        <end position="75"/>
    </location>
</feature>
<comment type="caution">
    <text evidence="2">The sequence shown here is derived from an EMBL/GenBank/DDBJ whole genome shotgun (WGS) entry which is preliminary data.</text>
</comment>
<reference evidence="2 3" key="1">
    <citation type="journal article" date="2023" name="Plants (Basel)">
        <title>Bridging the Gap: Combining Genomics and Transcriptomics Approaches to Understand Stylosanthes scabra, an Orphan Legume from the Brazilian Caatinga.</title>
        <authorList>
            <person name="Ferreira-Neto J.R.C."/>
            <person name="da Silva M.D."/>
            <person name="Binneck E."/>
            <person name="de Melo N.F."/>
            <person name="da Silva R.H."/>
            <person name="de Melo A.L.T.M."/>
            <person name="Pandolfi V."/>
            <person name="Bustamante F.O."/>
            <person name="Brasileiro-Vidal A.C."/>
            <person name="Benko-Iseppon A.M."/>
        </authorList>
    </citation>
    <scope>NUCLEOTIDE SEQUENCE [LARGE SCALE GENOMIC DNA]</scope>
    <source>
        <tissue evidence="2">Leaves</tissue>
    </source>
</reference>
<evidence type="ECO:0000313" key="3">
    <source>
        <dbReference type="Proteomes" id="UP001341840"/>
    </source>
</evidence>
<keyword evidence="3" id="KW-1185">Reference proteome</keyword>
<feature type="compositionally biased region" description="Low complexity" evidence="1">
    <location>
        <begin position="55"/>
        <end position="70"/>
    </location>
</feature>
<organism evidence="2 3">
    <name type="scientific">Stylosanthes scabra</name>
    <dbReference type="NCBI Taxonomy" id="79078"/>
    <lineage>
        <taxon>Eukaryota</taxon>
        <taxon>Viridiplantae</taxon>
        <taxon>Streptophyta</taxon>
        <taxon>Embryophyta</taxon>
        <taxon>Tracheophyta</taxon>
        <taxon>Spermatophyta</taxon>
        <taxon>Magnoliopsida</taxon>
        <taxon>eudicotyledons</taxon>
        <taxon>Gunneridae</taxon>
        <taxon>Pentapetalae</taxon>
        <taxon>rosids</taxon>
        <taxon>fabids</taxon>
        <taxon>Fabales</taxon>
        <taxon>Fabaceae</taxon>
        <taxon>Papilionoideae</taxon>
        <taxon>50 kb inversion clade</taxon>
        <taxon>dalbergioids sensu lato</taxon>
        <taxon>Dalbergieae</taxon>
        <taxon>Pterocarpus clade</taxon>
        <taxon>Stylosanthes</taxon>
    </lineage>
</organism>
<dbReference type="Proteomes" id="UP001341840">
    <property type="component" value="Unassembled WGS sequence"/>
</dbReference>
<evidence type="ECO:0000313" key="2">
    <source>
        <dbReference type="EMBL" id="MED6198076.1"/>
    </source>
</evidence>
<proteinExistence type="predicted"/>
<evidence type="ECO:0000256" key="1">
    <source>
        <dbReference type="SAM" id="MobiDB-lite"/>
    </source>
</evidence>
<dbReference type="EMBL" id="JASCZI010212033">
    <property type="protein sequence ID" value="MED6198076.1"/>
    <property type="molecule type" value="Genomic_DNA"/>
</dbReference>